<dbReference type="KEGG" id="brp:103873136"/>
<dbReference type="Pfam" id="PF14111">
    <property type="entry name" value="DUF4283"/>
    <property type="match status" value="1"/>
</dbReference>
<dbReference type="PANTHER" id="PTHR31286:SF105">
    <property type="entry name" value="DUF4283 DOMAIN-CONTAINING PROTEIN"/>
    <property type="match status" value="1"/>
</dbReference>
<keyword evidence="4" id="KW-1185">Reference proteome</keyword>
<dbReference type="RefSeq" id="XP_009149814.1">
    <property type="nucleotide sequence ID" value="XM_009151566.2"/>
</dbReference>
<reference evidence="3 4" key="2">
    <citation type="journal article" date="2018" name="Hortic Res">
        <title>Improved Brassica rapa reference genome by single-molecule sequencing and chromosome conformation capture technologies.</title>
        <authorList>
            <person name="Zhang L."/>
            <person name="Cai X."/>
            <person name="Wu J."/>
            <person name="Liu M."/>
            <person name="Grob S."/>
            <person name="Cheng F."/>
            <person name="Liang J."/>
            <person name="Cai C."/>
            <person name="Liu Z."/>
            <person name="Liu B."/>
            <person name="Wang F."/>
            <person name="Li S."/>
            <person name="Liu F."/>
            <person name="Li X."/>
            <person name="Cheng L."/>
            <person name="Yang W."/>
            <person name="Li M.H."/>
            <person name="Grossniklaus U."/>
            <person name="Zheng H."/>
            <person name="Wang X."/>
        </authorList>
    </citation>
    <scope>NUCLEOTIDE SEQUENCE [LARGE SCALE GENOMIC DNA]</scope>
    <source>
        <strain evidence="3 4">cv. Chiifu-401-42</strain>
    </source>
</reference>
<dbReference type="OrthoDB" id="1092759at2759"/>
<proteinExistence type="predicted"/>
<dbReference type="InterPro" id="IPR040256">
    <property type="entry name" value="At4g02000-like"/>
</dbReference>
<dbReference type="InterPro" id="IPR025558">
    <property type="entry name" value="DUF4283"/>
</dbReference>
<dbReference type="Gramene" id="Bra037613.1">
    <property type="protein sequence ID" value="Bra037613.1-P"/>
    <property type="gene ID" value="Bra037613"/>
</dbReference>
<reference evidence="3" key="3">
    <citation type="submission" date="2023-03" db="UniProtKB">
        <authorList>
            <consortium name="EnsemblPlants"/>
        </authorList>
    </citation>
    <scope>IDENTIFICATION</scope>
    <source>
        <strain evidence="3">cv. Chiifu-401-42</strain>
    </source>
</reference>
<dbReference type="OMA" id="TEITFWI"/>
<feature type="region of interest" description="Disordered" evidence="1">
    <location>
        <begin position="253"/>
        <end position="278"/>
    </location>
</feature>
<reference evidence="3 4" key="1">
    <citation type="journal article" date="2011" name="Nat. Genet.">
        <title>The genome of the mesopolyploid crop species Brassica rapa.</title>
        <authorList>
            <consortium name="Brassica rapa Genome Sequencing Project Consortium"/>
            <person name="Wang X."/>
            <person name="Wang H."/>
            <person name="Wang J."/>
            <person name="Sun R."/>
            <person name="Wu J."/>
            <person name="Liu S."/>
            <person name="Bai Y."/>
            <person name="Mun J.H."/>
            <person name="Bancroft I."/>
            <person name="Cheng F."/>
            <person name="Huang S."/>
            <person name="Li X."/>
            <person name="Hua W."/>
            <person name="Wang J."/>
            <person name="Wang X."/>
            <person name="Freeling M."/>
            <person name="Pires J.C."/>
            <person name="Paterson A.H."/>
            <person name="Chalhoub B."/>
            <person name="Wang B."/>
            <person name="Hayward A."/>
            <person name="Sharpe A.G."/>
            <person name="Park B.S."/>
            <person name="Weisshaar B."/>
            <person name="Liu B."/>
            <person name="Li B."/>
            <person name="Liu B."/>
            <person name="Tong C."/>
            <person name="Song C."/>
            <person name="Duran C."/>
            <person name="Peng C."/>
            <person name="Geng C."/>
            <person name="Koh C."/>
            <person name="Lin C."/>
            <person name="Edwards D."/>
            <person name="Mu D."/>
            <person name="Shen D."/>
            <person name="Soumpourou E."/>
            <person name="Li F."/>
            <person name="Fraser F."/>
            <person name="Conant G."/>
            <person name="Lassalle G."/>
            <person name="King G.J."/>
            <person name="Bonnema G."/>
            <person name="Tang H."/>
            <person name="Wang H."/>
            <person name="Belcram H."/>
            <person name="Zhou H."/>
            <person name="Hirakawa H."/>
            <person name="Abe H."/>
            <person name="Guo H."/>
            <person name="Wang H."/>
            <person name="Jin H."/>
            <person name="Parkin I.A."/>
            <person name="Batley J."/>
            <person name="Kim J.S."/>
            <person name="Just J."/>
            <person name="Li J."/>
            <person name="Xu J."/>
            <person name="Deng J."/>
            <person name="Kim J.A."/>
            <person name="Li J."/>
            <person name="Yu J."/>
            <person name="Meng J."/>
            <person name="Wang J."/>
            <person name="Min J."/>
            <person name="Poulain J."/>
            <person name="Wang J."/>
            <person name="Hatakeyama K."/>
            <person name="Wu K."/>
            <person name="Wang L."/>
            <person name="Fang L."/>
            <person name="Trick M."/>
            <person name="Links M.G."/>
            <person name="Zhao M."/>
            <person name="Jin M."/>
            <person name="Ramchiary N."/>
            <person name="Drou N."/>
            <person name="Berkman P.J."/>
            <person name="Cai Q."/>
            <person name="Huang Q."/>
            <person name="Li R."/>
            <person name="Tabata S."/>
            <person name="Cheng S."/>
            <person name="Zhang S."/>
            <person name="Zhang S."/>
            <person name="Huang S."/>
            <person name="Sato S."/>
            <person name="Sun S."/>
            <person name="Kwon S.J."/>
            <person name="Choi S.R."/>
            <person name="Lee T.H."/>
            <person name="Fan W."/>
            <person name="Zhao X."/>
            <person name="Tan X."/>
            <person name="Xu X."/>
            <person name="Wang Y."/>
            <person name="Qiu Y."/>
            <person name="Yin Y."/>
            <person name="Li Y."/>
            <person name="Du Y."/>
            <person name="Liao Y."/>
            <person name="Lim Y."/>
            <person name="Narusaka Y."/>
            <person name="Wang Y."/>
            <person name="Wang Z."/>
            <person name="Li Z."/>
            <person name="Wang Z."/>
            <person name="Xiong Z."/>
            <person name="Zhang Z."/>
        </authorList>
    </citation>
    <scope>NUCLEOTIDE SEQUENCE [LARGE SCALE GENOMIC DNA]</scope>
    <source>
        <strain evidence="3 4">cv. Chiifu-401-42</strain>
    </source>
</reference>
<evidence type="ECO:0000313" key="3">
    <source>
        <dbReference type="EnsemblPlants" id="Bra037613.1-P"/>
    </source>
</evidence>
<dbReference type="GeneID" id="103873136"/>
<evidence type="ECO:0000313" key="4">
    <source>
        <dbReference type="Proteomes" id="UP000011750"/>
    </source>
</evidence>
<dbReference type="PANTHER" id="PTHR31286">
    <property type="entry name" value="GLYCINE-RICH CELL WALL STRUCTURAL PROTEIN 1.8-LIKE"/>
    <property type="match status" value="1"/>
</dbReference>
<dbReference type="HOGENOM" id="CLU_023209_1_0_1"/>
<dbReference type="eggNOG" id="KOG1075">
    <property type="taxonomic scope" value="Eukaryota"/>
</dbReference>
<sequence>MTQGQLLVKAGNKNGGEAARKPLRITMPHFDNSALIQNYDKTLIGKCMNPQEQDVTALIIMLPKIWKVEDRVAGADLGLGRFQFDFNNEEDIEEVLKMQPYHFYYWMISLVRWKPVMEKSYPTEITFWVRVLGVPLQYWAEPTFESIGGALGNVVEVDLEYGRVKVVVDGAQCLCFETSVDFCGGEFYGGGEELIALRYEKLFGYCSMCFSLCHDMTKCPLNMESPKGKIEAREARTERGGERAASYKGVVINGNDGRREQNNEGRAYQGKGKGKMVEDDETNWVRVSGRDTRRPSADGSRFKGEEIDSRYRRPRHELNRNSIQDGRYRSSGFRGVRRERSPRENFLNQERSKGRTYEGTMRSSQPLEPVVTNREASQQREGDVILAPVKGLGADQVCMRNEVVENGLDVINEVMLEQETLVKTDDMDTDENDPSLKEGVVTIEGEEEFQDVTDEEADGNQALVQGDSAASVEIGEEGELEKIENTVGGGEEQRTKKEVVQRSSTCGWHFQDEDGAFSNLTAQTHSEQVDFQAGRGYEAWRGNKAWCGAGYFKP</sequence>
<feature type="region of interest" description="Disordered" evidence="1">
    <location>
        <begin position="354"/>
        <end position="379"/>
    </location>
</feature>
<evidence type="ECO:0000256" key="1">
    <source>
        <dbReference type="SAM" id="MobiDB-lite"/>
    </source>
</evidence>
<protein>
    <recommendedName>
        <fullName evidence="2">DUF4283 domain-containing protein</fullName>
    </recommendedName>
</protein>
<feature type="domain" description="DUF4283" evidence="2">
    <location>
        <begin position="38"/>
        <end position="115"/>
    </location>
</feature>
<accession>M4F950</accession>
<dbReference type="InParanoid" id="M4F950"/>
<name>M4F950_BRACM</name>
<organism evidence="3 4">
    <name type="scientific">Brassica campestris</name>
    <name type="common">Field mustard</name>
    <dbReference type="NCBI Taxonomy" id="3711"/>
    <lineage>
        <taxon>Eukaryota</taxon>
        <taxon>Viridiplantae</taxon>
        <taxon>Streptophyta</taxon>
        <taxon>Embryophyta</taxon>
        <taxon>Tracheophyta</taxon>
        <taxon>Spermatophyta</taxon>
        <taxon>Magnoliopsida</taxon>
        <taxon>eudicotyledons</taxon>
        <taxon>Gunneridae</taxon>
        <taxon>Pentapetalae</taxon>
        <taxon>rosids</taxon>
        <taxon>malvids</taxon>
        <taxon>Brassicales</taxon>
        <taxon>Brassicaceae</taxon>
        <taxon>Brassiceae</taxon>
        <taxon>Brassica</taxon>
    </lineage>
</organism>
<dbReference type="FunCoup" id="M4F950">
    <property type="interactions" value="3"/>
</dbReference>
<dbReference type="Proteomes" id="UP000011750">
    <property type="component" value="Chromosome A01"/>
</dbReference>
<dbReference type="EnsemblPlants" id="Bra037613.1">
    <property type="protein sequence ID" value="Bra037613.1-P"/>
    <property type="gene ID" value="Bra037613"/>
</dbReference>
<evidence type="ECO:0000259" key="2">
    <source>
        <dbReference type="Pfam" id="PF14111"/>
    </source>
</evidence>
<dbReference type="AlphaFoldDB" id="M4F950"/>